<protein>
    <recommendedName>
        <fullName evidence="1">Ferritin/DPS domain-containing protein</fullName>
    </recommendedName>
</protein>
<dbReference type="OrthoDB" id="10346008at2759"/>
<organism evidence="2 3">
    <name type="scientific">Brachionus plicatilis</name>
    <name type="common">Marine rotifer</name>
    <name type="synonym">Brachionus muelleri</name>
    <dbReference type="NCBI Taxonomy" id="10195"/>
    <lineage>
        <taxon>Eukaryota</taxon>
        <taxon>Metazoa</taxon>
        <taxon>Spiralia</taxon>
        <taxon>Gnathifera</taxon>
        <taxon>Rotifera</taxon>
        <taxon>Eurotatoria</taxon>
        <taxon>Monogononta</taxon>
        <taxon>Pseudotrocha</taxon>
        <taxon>Ploima</taxon>
        <taxon>Brachionidae</taxon>
        <taxon>Brachionus</taxon>
    </lineage>
</organism>
<comment type="caution">
    <text evidence="2">The sequence shown here is derived from an EMBL/GenBank/DDBJ whole genome shotgun (WGS) entry which is preliminary data.</text>
</comment>
<sequence>MSQAKTLTKETEEKLNHFFNYLKYFSDKCTTLSSISHLHYGGRYGLCDFFNWCAQDLNKMDEKVVDYIKQRNGQVNLIDLIASKFDVETEKKVDLHSLTPYELVDYLHKEDTRYNDLLNDFIRFADKQKDEELKQFFASYKDELTNWNKKIDDSLITIRKSTTSSKLTEDDLHNVFQNQFDKIRNFREI</sequence>
<evidence type="ECO:0000313" key="2">
    <source>
        <dbReference type="EMBL" id="RNA05981.1"/>
    </source>
</evidence>
<dbReference type="InterPro" id="IPR009078">
    <property type="entry name" value="Ferritin-like_SF"/>
</dbReference>
<keyword evidence="3" id="KW-1185">Reference proteome</keyword>
<dbReference type="Gene3D" id="1.20.1260.10">
    <property type="match status" value="1"/>
</dbReference>
<dbReference type="AlphaFoldDB" id="A0A3M7Q4Q5"/>
<name>A0A3M7Q4Q5_BRAPC</name>
<reference evidence="2 3" key="1">
    <citation type="journal article" date="2018" name="Sci. Rep.">
        <title>Genomic signatures of local adaptation to the degree of environmental predictability in rotifers.</title>
        <authorList>
            <person name="Franch-Gras L."/>
            <person name="Hahn C."/>
            <person name="Garcia-Roger E.M."/>
            <person name="Carmona M.J."/>
            <person name="Serra M."/>
            <person name="Gomez A."/>
        </authorList>
    </citation>
    <scope>NUCLEOTIDE SEQUENCE [LARGE SCALE GENOMIC DNA]</scope>
    <source>
        <strain evidence="2">HYR1</strain>
    </source>
</reference>
<dbReference type="SUPFAM" id="SSF47240">
    <property type="entry name" value="Ferritin-like"/>
    <property type="match status" value="1"/>
</dbReference>
<feature type="domain" description="Ferritin/DPS" evidence="1">
    <location>
        <begin position="42"/>
        <end position="146"/>
    </location>
</feature>
<dbReference type="GO" id="GO:0008199">
    <property type="term" value="F:ferric iron binding"/>
    <property type="evidence" value="ECO:0007669"/>
    <property type="project" value="InterPro"/>
</dbReference>
<dbReference type="InterPro" id="IPR008331">
    <property type="entry name" value="Ferritin_DPS_dom"/>
</dbReference>
<dbReference type="Pfam" id="PF00210">
    <property type="entry name" value="Ferritin"/>
    <property type="match status" value="1"/>
</dbReference>
<evidence type="ECO:0000259" key="1">
    <source>
        <dbReference type="Pfam" id="PF00210"/>
    </source>
</evidence>
<dbReference type="EMBL" id="REGN01007541">
    <property type="protein sequence ID" value="RNA05981.1"/>
    <property type="molecule type" value="Genomic_DNA"/>
</dbReference>
<evidence type="ECO:0000313" key="3">
    <source>
        <dbReference type="Proteomes" id="UP000276133"/>
    </source>
</evidence>
<proteinExistence type="predicted"/>
<accession>A0A3M7Q4Q5</accession>
<dbReference type="Proteomes" id="UP000276133">
    <property type="component" value="Unassembled WGS sequence"/>
</dbReference>
<dbReference type="InterPro" id="IPR012347">
    <property type="entry name" value="Ferritin-like"/>
</dbReference>
<gene>
    <name evidence="2" type="ORF">BpHYR1_011393</name>
</gene>